<keyword evidence="9" id="KW-1185">Reference proteome</keyword>
<proteinExistence type="predicted"/>
<name>G3UMW0_LOXAF</name>
<dbReference type="PANTHER" id="PTHR16073:SF10">
    <property type="entry name" value="DEVELOPMENTAL PLURIPOTENCY-ASSOCIATED PROTEIN 2"/>
    <property type="match status" value="1"/>
</dbReference>
<dbReference type="HOGENOM" id="CLU_080062_1_1_1"/>
<dbReference type="AlphaFoldDB" id="G3UMW0"/>
<dbReference type="InterPro" id="IPR025891">
    <property type="entry name" value="Dppa2/4_C_dom"/>
</dbReference>
<gene>
    <name evidence="8" type="primary">DPPA2</name>
</gene>
<dbReference type="GO" id="GO:0003682">
    <property type="term" value="F:chromatin binding"/>
    <property type="evidence" value="ECO:0007669"/>
    <property type="project" value="InterPro"/>
</dbReference>
<reference evidence="8 9" key="1">
    <citation type="submission" date="2009-06" db="EMBL/GenBank/DDBJ databases">
        <title>The Genome Sequence of Loxodonta africana (African elephant).</title>
        <authorList>
            <person name="Di Palma F."/>
            <person name="Heiman D."/>
            <person name="Young S."/>
            <person name="Johnson J."/>
            <person name="Lander E.S."/>
            <person name="Lindblad-Toh K."/>
        </authorList>
    </citation>
    <scope>NUCLEOTIDE SEQUENCE [LARGE SCALE GENOMIC DNA]</scope>
    <source>
        <strain evidence="8 9">Isolate ISIS603380</strain>
    </source>
</reference>
<dbReference type="STRING" id="9785.ENSLAFP00000029169"/>
<evidence type="ECO:0000313" key="9">
    <source>
        <dbReference type="Proteomes" id="UP000007646"/>
    </source>
</evidence>
<comment type="subcellular location">
    <subcellularLocation>
        <location evidence="1">Nucleus</location>
    </subcellularLocation>
</comment>
<evidence type="ECO:0000259" key="7">
    <source>
        <dbReference type="Pfam" id="PF14049"/>
    </source>
</evidence>
<evidence type="ECO:0000259" key="6">
    <source>
        <dbReference type="Pfam" id="PF14047"/>
    </source>
</evidence>
<feature type="compositionally biased region" description="Polar residues" evidence="5">
    <location>
        <begin position="29"/>
        <end position="48"/>
    </location>
</feature>
<dbReference type="Pfam" id="PF14047">
    <property type="entry name" value="DCR"/>
    <property type="match status" value="1"/>
</dbReference>
<keyword evidence="3" id="KW-0804">Transcription</keyword>
<dbReference type="Proteomes" id="UP000007646">
    <property type="component" value="Unassembled WGS sequence"/>
</dbReference>
<keyword evidence="2" id="KW-0805">Transcription regulation</keyword>
<evidence type="ECO:0000256" key="1">
    <source>
        <dbReference type="ARBA" id="ARBA00004123"/>
    </source>
</evidence>
<dbReference type="OMA" id="FCPKHSC"/>
<evidence type="ECO:0000256" key="3">
    <source>
        <dbReference type="ARBA" id="ARBA00023163"/>
    </source>
</evidence>
<evidence type="ECO:0000256" key="4">
    <source>
        <dbReference type="ARBA" id="ARBA00023242"/>
    </source>
</evidence>
<dbReference type="PANTHER" id="PTHR16073">
    <property type="entry name" value="DCR DOMAIN-CONTAINING PROTEIN"/>
    <property type="match status" value="1"/>
</dbReference>
<sequence length="271" mass="30634">FSFQNFFDSELDEDSLVITLVPVREEPNGEQQIEPSVSSTAKTATYEAQSPVKMRARSKPSYRTPTLPLPAILPPVNEVHRDTLRNWCQQVRLSTHGQKIDIYRRLQKHAYPEQKQDIPDTPREAKLQPCSRKQARFPGNMAAKRAKLQESCKAREREEGMNIVEVVSSAQEATLASWARISSKALQPRTVNSRPIPASAETFLLQASGSRWCVVHGRVLPAETEGWVRLQFHAGQAWVPDSPRRMVSLFLLPACVFPFPDVEDNMLCPEC</sequence>
<feature type="domain" description="Developmental pluripotency-associated protein 2/4 C-terminal" evidence="6">
    <location>
        <begin position="209"/>
        <end position="271"/>
    </location>
</feature>
<keyword evidence="4" id="KW-0539">Nucleus</keyword>
<feature type="domain" description="Developmental pluripotency-associated protein 2/4 central" evidence="7">
    <location>
        <begin position="115"/>
        <end position="204"/>
    </location>
</feature>
<organism evidence="8 9">
    <name type="scientific">Loxodonta africana</name>
    <name type="common">African elephant</name>
    <dbReference type="NCBI Taxonomy" id="9785"/>
    <lineage>
        <taxon>Eukaryota</taxon>
        <taxon>Metazoa</taxon>
        <taxon>Chordata</taxon>
        <taxon>Craniata</taxon>
        <taxon>Vertebrata</taxon>
        <taxon>Euteleostomi</taxon>
        <taxon>Mammalia</taxon>
        <taxon>Eutheria</taxon>
        <taxon>Afrotheria</taxon>
        <taxon>Proboscidea</taxon>
        <taxon>Elephantidae</taxon>
        <taxon>Loxodonta</taxon>
    </lineage>
</organism>
<reference evidence="8" key="3">
    <citation type="submission" date="2025-09" db="UniProtKB">
        <authorList>
            <consortium name="Ensembl"/>
        </authorList>
    </citation>
    <scope>IDENTIFICATION</scope>
    <source>
        <strain evidence="8">Isolate ISIS603380</strain>
    </source>
</reference>
<dbReference type="InterPro" id="IPR025892">
    <property type="entry name" value="Dppa2/4_central_dom"/>
</dbReference>
<dbReference type="Ensembl" id="ENSLAFT00000033204.1">
    <property type="protein sequence ID" value="ENSLAFP00000029169.1"/>
    <property type="gene ID" value="ENSLAFG00000031448.1"/>
</dbReference>
<dbReference type="InParanoid" id="G3UMW0"/>
<feature type="region of interest" description="Disordered" evidence="5">
    <location>
        <begin position="27"/>
        <end position="66"/>
    </location>
</feature>
<evidence type="ECO:0000256" key="5">
    <source>
        <dbReference type="SAM" id="MobiDB-lite"/>
    </source>
</evidence>
<evidence type="ECO:0000256" key="2">
    <source>
        <dbReference type="ARBA" id="ARBA00023015"/>
    </source>
</evidence>
<reference evidence="8" key="2">
    <citation type="submission" date="2025-08" db="UniProtKB">
        <authorList>
            <consortium name="Ensembl"/>
        </authorList>
    </citation>
    <scope>IDENTIFICATION</scope>
    <source>
        <strain evidence="8">Isolate ISIS603380</strain>
    </source>
</reference>
<dbReference type="GeneTree" id="ENSGT00390000004871"/>
<dbReference type="FunCoup" id="G3UMW0">
    <property type="interactions" value="14"/>
</dbReference>
<protein>
    <submittedName>
        <fullName evidence="8">Developmental pluripotency associated 2</fullName>
    </submittedName>
</protein>
<accession>G3UMW0</accession>
<dbReference type="InterPro" id="IPR039590">
    <property type="entry name" value="Dppa2/4"/>
</dbReference>
<dbReference type="Pfam" id="PF14049">
    <property type="entry name" value="Dppa2_A"/>
    <property type="match status" value="1"/>
</dbReference>
<dbReference type="GO" id="GO:0005654">
    <property type="term" value="C:nucleoplasm"/>
    <property type="evidence" value="ECO:0007669"/>
    <property type="project" value="Ensembl"/>
</dbReference>
<evidence type="ECO:0000313" key="8">
    <source>
        <dbReference type="Ensembl" id="ENSLAFP00000029169.1"/>
    </source>
</evidence>
<dbReference type="GO" id="GO:0048731">
    <property type="term" value="P:system development"/>
    <property type="evidence" value="ECO:0007669"/>
    <property type="project" value="TreeGrafter"/>
</dbReference>
<dbReference type="eggNOG" id="ENOG502RVK6">
    <property type="taxonomic scope" value="Eukaryota"/>
</dbReference>